<proteinExistence type="predicted"/>
<dbReference type="EMBL" id="BLBS01000034">
    <property type="protein sequence ID" value="GET89345.1"/>
    <property type="molecule type" value="Genomic_DNA"/>
</dbReference>
<evidence type="ECO:0000313" key="3">
    <source>
        <dbReference type="Proteomes" id="UP000419144"/>
    </source>
</evidence>
<sequence length="366" mass="39626">MTSSSDDKSHAFRYGAPAAVVDPLLSFLYDMRRMEDTVLSTLEHIGVQRRDLPRPFGDGPSTSPPRVPATSDDDAAVFPDAPSLATPASDPINAYAHEIAAGCSDAQDVSVGDVIHQLMSWLDSHSSPPLSSPVPSQQLLTLFVTAAGAGADVFLRDVATLEDTKIGGALKRAKTDKGAAPAKSDETARSCDDDRTARRVGTFTAADIYAAVQKCRGYERLLKSSVAEMKATLAAVTMVRPGSLFSCHAKWVERTRSHEKRTLVVPSSAVLKRNYEELINLNDALATCQASVHAAYVALEDKLDILLEEAQTVDRQERCFQHHMLLARRECAALHALRGGIKQVRRALERCVDGNAVRPTCSLTSE</sequence>
<dbReference type="Proteomes" id="UP000419144">
    <property type="component" value="Unassembled WGS sequence"/>
</dbReference>
<gene>
    <name evidence="2" type="ORF">LtaPh_2524800</name>
</gene>
<dbReference type="OrthoDB" id="242756at2759"/>
<comment type="caution">
    <text evidence="2">The sequence shown here is derived from an EMBL/GenBank/DDBJ whole genome shotgun (WGS) entry which is preliminary data.</text>
</comment>
<dbReference type="VEuPathDB" id="TriTrypDB:LtaPh_2524800"/>
<accession>A0A640KJX2</accession>
<reference evidence="2" key="1">
    <citation type="submission" date="2019-11" db="EMBL/GenBank/DDBJ databases">
        <title>Leishmania tarentolae CDS.</title>
        <authorList>
            <person name="Goto Y."/>
            <person name="Yamagishi J."/>
        </authorList>
    </citation>
    <scope>NUCLEOTIDE SEQUENCE [LARGE SCALE GENOMIC DNA]</scope>
    <source>
        <strain evidence="2">Parrot Tar II</strain>
    </source>
</reference>
<evidence type="ECO:0000313" key="2">
    <source>
        <dbReference type="EMBL" id="GET89345.1"/>
    </source>
</evidence>
<evidence type="ECO:0000256" key="1">
    <source>
        <dbReference type="SAM" id="MobiDB-lite"/>
    </source>
</evidence>
<name>A0A640KJX2_LEITA</name>
<keyword evidence="3" id="KW-1185">Reference proteome</keyword>
<dbReference type="AlphaFoldDB" id="A0A640KJX2"/>
<feature type="region of interest" description="Disordered" evidence="1">
    <location>
        <begin position="50"/>
        <end position="83"/>
    </location>
</feature>
<organism evidence="2 3">
    <name type="scientific">Leishmania tarentolae</name>
    <name type="common">Sauroleishmania tarentolae</name>
    <dbReference type="NCBI Taxonomy" id="5689"/>
    <lineage>
        <taxon>Eukaryota</taxon>
        <taxon>Discoba</taxon>
        <taxon>Euglenozoa</taxon>
        <taxon>Kinetoplastea</taxon>
        <taxon>Metakinetoplastina</taxon>
        <taxon>Trypanosomatida</taxon>
        <taxon>Trypanosomatidae</taxon>
        <taxon>Leishmaniinae</taxon>
        <taxon>Leishmania</taxon>
        <taxon>lizard Leishmania</taxon>
    </lineage>
</organism>
<protein>
    <submittedName>
        <fullName evidence="2">Uncharacterized protein</fullName>
    </submittedName>
</protein>